<sequence length="72" mass="7433">MRAGSFVEPVGFTASGGRVALSALDTVGYLVGDGVVSVDVAARWARMAWHTAHGAFVALAERAGITVSDQGW</sequence>
<reference evidence="1 2" key="1">
    <citation type="submission" date="2022-04" db="EMBL/GenBank/DDBJ databases">
        <title>Genome diversity in the genus Frankia.</title>
        <authorList>
            <person name="Carlos-Shanley C."/>
            <person name="Hahn D."/>
        </authorList>
    </citation>
    <scope>NUCLEOTIDE SEQUENCE [LARGE SCALE GENOMIC DNA]</scope>
    <source>
        <strain evidence="1 2">Ag45/Mut15</strain>
    </source>
</reference>
<comment type="caution">
    <text evidence="1">The sequence shown here is derived from an EMBL/GenBank/DDBJ whole genome shotgun (WGS) entry which is preliminary data.</text>
</comment>
<dbReference type="RefSeq" id="WP_248825744.1">
    <property type="nucleotide sequence ID" value="NZ_JALKFT010000018.1"/>
</dbReference>
<gene>
    <name evidence="1" type="ORF">MXD59_17350</name>
</gene>
<dbReference type="EMBL" id="JALKFT010000018">
    <property type="protein sequence ID" value="MCK9877517.1"/>
    <property type="molecule type" value="Genomic_DNA"/>
</dbReference>
<name>A0ABT0K149_9ACTN</name>
<evidence type="ECO:0000313" key="1">
    <source>
        <dbReference type="EMBL" id="MCK9877517.1"/>
    </source>
</evidence>
<dbReference type="Proteomes" id="UP001201873">
    <property type="component" value="Unassembled WGS sequence"/>
</dbReference>
<evidence type="ECO:0000313" key="2">
    <source>
        <dbReference type="Proteomes" id="UP001201873"/>
    </source>
</evidence>
<organism evidence="1 2">
    <name type="scientific">Frankia umida</name>
    <dbReference type="NCBI Taxonomy" id="573489"/>
    <lineage>
        <taxon>Bacteria</taxon>
        <taxon>Bacillati</taxon>
        <taxon>Actinomycetota</taxon>
        <taxon>Actinomycetes</taxon>
        <taxon>Frankiales</taxon>
        <taxon>Frankiaceae</taxon>
        <taxon>Frankia</taxon>
    </lineage>
</organism>
<keyword evidence="2" id="KW-1185">Reference proteome</keyword>
<accession>A0ABT0K149</accession>
<proteinExistence type="predicted"/>
<protein>
    <submittedName>
        <fullName evidence="1">Uncharacterized protein</fullName>
    </submittedName>
</protein>